<feature type="transmembrane region" description="Helical" evidence="2">
    <location>
        <begin position="37"/>
        <end position="55"/>
    </location>
</feature>
<accession>A0A0F9WSI8</accession>
<gene>
    <name evidence="3" type="ORF">AAJ76_1100051456</name>
</gene>
<dbReference type="VEuPathDB" id="MicrosporidiaDB:AAJ76_1100051456"/>
<protein>
    <submittedName>
        <fullName evidence="3">Uncharacterized protein</fullName>
    </submittedName>
</protein>
<sequence length="745" mass="85298">MIMYYISVLLIFTVLFHTEYLCDYSVYYKHPYLTSMLILPIIPWNYILAYSSKLYLKNMVLQMRTYFVNKIMLVFTLFMLTLLILDKPIVSRYIWNENLEIIIPKGNNISVYYIFNTDTMNDGSVENFLEKAKMFKGDVFRYSFGAGNYENFENFNKEFKSIKFSKLNHIKCFVLFIPFLKIQYFDDLIYADYTTTKNKKDKITVADTGEVAEKITDKGDKVIYADTAEVKGEIYIPVPPPFKSESLGFFLPTYGTERDKKEEVGKGLQQKNKKSEFTKNGQNLSFAEDLKKSLENMPKKNCIEDRTKNLNLQKKEQSSNDFQNELSKFVLKRRILLGYNDSSSSKENNEEVEESESDSFFIFQPSKLSANVKIICDEKDKICENNPVSNLQLGCSKNNDIKSLINHKNDTTIHSSSDSSDKLDTVTRTKKKWNVKLKKVDNKYLLNNTKENNVQDTNENINHLQVTQVKSTSTSDLNNNLPQKVESNLDLNFSSIGVKSGSSDSTEFLSAESSDTFYSATCYKDDEERAETIINNTLDDLNSTLITTFESNINEESGLLAMSESNAYTVDEVDNELLYLPKSSINEDNGSLHETESNIHENSELVYTLESDINENDSGLLSTSKDTANTTLNKNKEMDDNLSSTSGSNKNTPNEMLPNMNTTDEMSLNKVEKNKPAYTFQDMIKKGSEKLTNSFATSIDPRDKFLQKKCTNDSNIFTRSAMVDDFVHQRDVEINTESDNDGWDD</sequence>
<feature type="transmembrane region" description="Helical" evidence="2">
    <location>
        <begin position="67"/>
        <end position="85"/>
    </location>
</feature>
<dbReference type="EMBL" id="JPQZ01000011">
    <property type="protein sequence ID" value="KKO75828.1"/>
    <property type="molecule type" value="Genomic_DNA"/>
</dbReference>
<evidence type="ECO:0000313" key="4">
    <source>
        <dbReference type="Proteomes" id="UP000034350"/>
    </source>
</evidence>
<keyword evidence="2" id="KW-1133">Transmembrane helix</keyword>
<evidence type="ECO:0000313" key="3">
    <source>
        <dbReference type="EMBL" id="KKO75828.1"/>
    </source>
</evidence>
<feature type="compositionally biased region" description="Polar residues" evidence="1">
    <location>
        <begin position="616"/>
        <end position="633"/>
    </location>
</feature>
<keyword evidence="2" id="KW-0472">Membrane</keyword>
<dbReference type="RefSeq" id="XP_024331570.1">
    <property type="nucleotide sequence ID" value="XM_024473760.1"/>
</dbReference>
<comment type="caution">
    <text evidence="3">The sequence shown here is derived from an EMBL/GenBank/DDBJ whole genome shotgun (WGS) entry which is preliminary data.</text>
</comment>
<evidence type="ECO:0000256" key="1">
    <source>
        <dbReference type="SAM" id="MobiDB-lite"/>
    </source>
</evidence>
<feature type="region of interest" description="Disordered" evidence="1">
    <location>
        <begin position="616"/>
        <end position="661"/>
    </location>
</feature>
<evidence type="ECO:0000256" key="2">
    <source>
        <dbReference type="SAM" id="Phobius"/>
    </source>
</evidence>
<name>A0A0F9WSI8_9MICR</name>
<feature type="compositionally biased region" description="Polar residues" evidence="1">
    <location>
        <begin position="641"/>
        <end position="661"/>
    </location>
</feature>
<dbReference type="AlphaFoldDB" id="A0A0F9WSI8"/>
<dbReference type="VEuPathDB" id="MicrosporidiaDB:NCER_101059"/>
<dbReference type="VEuPathDB" id="MicrosporidiaDB:G9O61_00g014480"/>
<keyword evidence="2" id="KW-0812">Transmembrane</keyword>
<organism evidence="3 4">
    <name type="scientific">Vairimorpha ceranae</name>
    <dbReference type="NCBI Taxonomy" id="40302"/>
    <lineage>
        <taxon>Eukaryota</taxon>
        <taxon>Fungi</taxon>
        <taxon>Fungi incertae sedis</taxon>
        <taxon>Microsporidia</taxon>
        <taxon>Nosematidae</taxon>
        <taxon>Vairimorpha</taxon>
    </lineage>
</organism>
<reference evidence="3 4" key="1">
    <citation type="journal article" date="2015" name="Environ. Microbiol.">
        <title>Genome analyses suggest the presence of polyploidy and recent human-driven expansions in eight global populations of the honeybee pathogen Nosema ceranae.</title>
        <authorList>
            <person name="Pelin A."/>
            <person name="Selman M."/>
            <person name="Aris-Brosou S."/>
            <person name="Farinelli L."/>
            <person name="Corradi N."/>
        </authorList>
    </citation>
    <scope>NUCLEOTIDE SEQUENCE [LARGE SCALE GENOMIC DNA]</scope>
    <source>
        <strain evidence="3 4">PA08 1199</strain>
    </source>
</reference>
<dbReference type="GeneID" id="36318657"/>
<keyword evidence="4" id="KW-1185">Reference proteome</keyword>
<dbReference type="Proteomes" id="UP000034350">
    <property type="component" value="Unassembled WGS sequence"/>
</dbReference>
<proteinExistence type="predicted"/>